<dbReference type="OrthoDB" id="9809101at2"/>
<evidence type="ECO:0000256" key="10">
    <source>
        <dbReference type="ARBA" id="ARBA00048810"/>
    </source>
</evidence>
<keyword evidence="9 11" id="KW-0704">Schiff base</keyword>
<evidence type="ECO:0000256" key="5">
    <source>
        <dbReference type="ARBA" id="ARBA00013151"/>
    </source>
</evidence>
<dbReference type="RefSeq" id="WP_025802546.1">
    <property type="nucleotide sequence ID" value="NZ_CP053842.1"/>
</dbReference>
<evidence type="ECO:0000256" key="9">
    <source>
        <dbReference type="ARBA" id="ARBA00023270"/>
    </source>
</evidence>
<evidence type="ECO:0000313" key="13">
    <source>
        <dbReference type="Proteomes" id="UP000594749"/>
    </source>
</evidence>
<proteinExistence type="inferred from homology"/>
<dbReference type="GO" id="GO:0005737">
    <property type="term" value="C:cytoplasm"/>
    <property type="evidence" value="ECO:0007669"/>
    <property type="project" value="UniProtKB-SubCell"/>
</dbReference>
<name>A0A7M1LGK2_9BACT</name>
<dbReference type="GO" id="GO:0004801">
    <property type="term" value="F:transaldolase activity"/>
    <property type="evidence" value="ECO:0007669"/>
    <property type="project" value="UniProtKB-UniRule"/>
</dbReference>
<dbReference type="GO" id="GO:0005975">
    <property type="term" value="P:carbohydrate metabolic process"/>
    <property type="evidence" value="ECO:0007669"/>
    <property type="project" value="InterPro"/>
</dbReference>
<dbReference type="PIRSF" id="PIRSF036915">
    <property type="entry name" value="Trnald_Bac_Plnt"/>
    <property type="match status" value="1"/>
</dbReference>
<protein>
    <recommendedName>
        <fullName evidence="5 11">Transaldolase</fullName>
        <ecNumber evidence="5 11">2.2.1.2</ecNumber>
    </recommendedName>
</protein>
<dbReference type="InterPro" id="IPR001585">
    <property type="entry name" value="TAL/FSA"/>
</dbReference>
<dbReference type="PANTHER" id="PTHR10683">
    <property type="entry name" value="TRANSALDOLASE"/>
    <property type="match status" value="1"/>
</dbReference>
<feature type="active site" description="Schiff-base intermediate with substrate" evidence="11">
    <location>
        <position position="128"/>
    </location>
</feature>
<keyword evidence="7 11" id="KW-0808">Transferase</keyword>
<evidence type="ECO:0000313" key="12">
    <source>
        <dbReference type="EMBL" id="QOQ87729.1"/>
    </source>
</evidence>
<dbReference type="NCBIfam" id="NF003026">
    <property type="entry name" value="PRK03903.1"/>
    <property type="match status" value="1"/>
</dbReference>
<evidence type="ECO:0000256" key="6">
    <source>
        <dbReference type="ARBA" id="ARBA00022490"/>
    </source>
</evidence>
<dbReference type="GO" id="GO:0006098">
    <property type="term" value="P:pentose-phosphate shunt"/>
    <property type="evidence" value="ECO:0007669"/>
    <property type="project" value="UniProtKB-UniRule"/>
</dbReference>
<comment type="subcellular location">
    <subcellularLocation>
        <location evidence="2 11">Cytoplasm</location>
    </subcellularLocation>
</comment>
<sequence length="324" mass="36402">MYSGNFSLWCDFVERDFIKDDFVDLLQKGVVNGATSNPAIFKNAILNSPAYKEQKELFKDKNPKKIYEILATTDIRLAARSLLNNYIQEDGGFISIEVDPRLSDDEEGSYKEGKRLYSIIGMPNVMIKIPATKAGYGAMSALLARGININATLIFSPSQTKECLEAIKEGTKLFKKRFGPEATLPSAVISIFVSRFDRLLDSNLEPNNRGKVGIYNATKCYHIIENANLSNAKALFASTGVKGDEYEKSYYIDELMFKNSINTAPLDTIKAFLESKKELKTPLDLDEIDAFLDKIDMKSAYEKLLKDGLVQFKVAFDEILKELE</sequence>
<dbReference type="Pfam" id="PF00923">
    <property type="entry name" value="TAL_FSA"/>
    <property type="match status" value="1"/>
</dbReference>
<comment type="function">
    <text evidence="1 11">Transaldolase is important for the balance of metabolites in the pentose-phosphate pathway.</text>
</comment>
<dbReference type="PANTHER" id="PTHR10683:SF31">
    <property type="entry name" value="TRANSALDOLASE"/>
    <property type="match status" value="1"/>
</dbReference>
<reference evidence="12 13" key="1">
    <citation type="submission" date="2020-10" db="EMBL/GenBank/DDBJ databases">
        <title>Campylobacter and Helicobacter PacBio genomes.</title>
        <authorList>
            <person name="Lane C."/>
        </authorList>
    </citation>
    <scope>NUCLEOTIDE SEQUENCE [LARGE SCALE GENOMIC DNA]</scope>
    <source>
        <strain evidence="12 13">2016D-0077</strain>
    </source>
</reference>
<comment type="catalytic activity">
    <reaction evidence="10 11">
        <text>D-sedoheptulose 7-phosphate + D-glyceraldehyde 3-phosphate = D-erythrose 4-phosphate + beta-D-fructose 6-phosphate</text>
        <dbReference type="Rhea" id="RHEA:17053"/>
        <dbReference type="ChEBI" id="CHEBI:16897"/>
        <dbReference type="ChEBI" id="CHEBI:57483"/>
        <dbReference type="ChEBI" id="CHEBI:57634"/>
        <dbReference type="ChEBI" id="CHEBI:59776"/>
        <dbReference type="EC" id="2.2.1.2"/>
    </reaction>
</comment>
<keyword evidence="8 11" id="KW-0570">Pentose shunt</keyword>
<evidence type="ECO:0000256" key="2">
    <source>
        <dbReference type="ARBA" id="ARBA00004496"/>
    </source>
</evidence>
<dbReference type="SUPFAM" id="SSF51569">
    <property type="entry name" value="Aldolase"/>
    <property type="match status" value="1"/>
</dbReference>
<dbReference type="UniPathway" id="UPA00115">
    <property type="reaction ID" value="UER00414"/>
</dbReference>
<dbReference type="NCBIfam" id="TIGR00876">
    <property type="entry name" value="tal_mycobact"/>
    <property type="match status" value="1"/>
</dbReference>
<dbReference type="PROSITE" id="PS01054">
    <property type="entry name" value="TRANSALDOLASE_1"/>
    <property type="match status" value="1"/>
</dbReference>
<keyword evidence="6 11" id="KW-0963">Cytoplasm</keyword>
<gene>
    <name evidence="11" type="primary">tal</name>
    <name evidence="12" type="ORF">IMC76_02645</name>
</gene>
<evidence type="ECO:0000256" key="3">
    <source>
        <dbReference type="ARBA" id="ARBA00004857"/>
    </source>
</evidence>
<comment type="pathway">
    <text evidence="3 11">Carbohydrate degradation; pentose phosphate pathway; D-glyceraldehyde 3-phosphate and beta-D-fructose 6-phosphate from D-ribose 5-phosphate and D-xylulose 5-phosphate (non-oxidative stage): step 2/3.</text>
</comment>
<dbReference type="HAMAP" id="MF_00493">
    <property type="entry name" value="Transaldolase_2"/>
    <property type="match status" value="1"/>
</dbReference>
<dbReference type="InterPro" id="IPR004732">
    <property type="entry name" value="Transaldolase_2"/>
</dbReference>
<dbReference type="EC" id="2.2.1.2" evidence="5 11"/>
<evidence type="ECO:0000256" key="8">
    <source>
        <dbReference type="ARBA" id="ARBA00023126"/>
    </source>
</evidence>
<dbReference type="EMBL" id="CP063078">
    <property type="protein sequence ID" value="QOQ87729.1"/>
    <property type="molecule type" value="Genomic_DNA"/>
</dbReference>
<evidence type="ECO:0000256" key="4">
    <source>
        <dbReference type="ARBA" id="ARBA00008426"/>
    </source>
</evidence>
<evidence type="ECO:0000256" key="11">
    <source>
        <dbReference type="HAMAP-Rule" id="MF_00493"/>
    </source>
</evidence>
<comment type="similarity">
    <text evidence="4 11">Belongs to the transaldolase family. Type 2 subfamily.</text>
</comment>
<dbReference type="AlphaFoldDB" id="A0A7M1LGK2"/>
<dbReference type="InterPro" id="IPR018225">
    <property type="entry name" value="Transaldolase_AS"/>
</dbReference>
<keyword evidence="13" id="KW-1185">Reference proteome</keyword>
<accession>A0A7M1LGK2</accession>
<dbReference type="Proteomes" id="UP000594749">
    <property type="component" value="Chromosome"/>
</dbReference>
<evidence type="ECO:0000256" key="1">
    <source>
        <dbReference type="ARBA" id="ARBA00003518"/>
    </source>
</evidence>
<evidence type="ECO:0000256" key="7">
    <source>
        <dbReference type="ARBA" id="ARBA00022679"/>
    </source>
</evidence>
<organism evidence="12 13">
    <name type="scientific">Campylobacter corcagiensis</name>
    <dbReference type="NCBI Taxonomy" id="1448857"/>
    <lineage>
        <taxon>Bacteria</taxon>
        <taxon>Pseudomonadati</taxon>
        <taxon>Campylobacterota</taxon>
        <taxon>Epsilonproteobacteria</taxon>
        <taxon>Campylobacterales</taxon>
        <taxon>Campylobacteraceae</taxon>
        <taxon>Campylobacter</taxon>
    </lineage>
</organism>
<dbReference type="Gene3D" id="3.20.20.70">
    <property type="entry name" value="Aldolase class I"/>
    <property type="match status" value="1"/>
</dbReference>
<dbReference type="InterPro" id="IPR013785">
    <property type="entry name" value="Aldolase_TIM"/>
</dbReference>